<sequence length="104" mass="11538">MCKRFCGHPKLLASIWSVVSCRKADNITYVQHCLDDPSLTSDLRASGRELRRLGTHSFTSSPKVHSMRDPRVRFTADCCVDQMLGRPQASGTSACVNVPIRSTD</sequence>
<evidence type="ECO:0000313" key="2">
    <source>
        <dbReference type="Proteomes" id="UP000823399"/>
    </source>
</evidence>
<proteinExistence type="predicted"/>
<name>A0A9P7EZ74_9AGAM</name>
<organism evidence="1 2">
    <name type="scientific">Suillus discolor</name>
    <dbReference type="NCBI Taxonomy" id="1912936"/>
    <lineage>
        <taxon>Eukaryota</taxon>
        <taxon>Fungi</taxon>
        <taxon>Dikarya</taxon>
        <taxon>Basidiomycota</taxon>
        <taxon>Agaricomycotina</taxon>
        <taxon>Agaricomycetes</taxon>
        <taxon>Agaricomycetidae</taxon>
        <taxon>Boletales</taxon>
        <taxon>Suillineae</taxon>
        <taxon>Suillaceae</taxon>
        <taxon>Suillus</taxon>
    </lineage>
</organism>
<dbReference type="PROSITE" id="PS51257">
    <property type="entry name" value="PROKAR_LIPOPROTEIN"/>
    <property type="match status" value="1"/>
</dbReference>
<protein>
    <submittedName>
        <fullName evidence="1">Uncharacterized protein</fullName>
    </submittedName>
</protein>
<dbReference type="GeneID" id="64691723"/>
<dbReference type="Proteomes" id="UP000823399">
    <property type="component" value="Unassembled WGS sequence"/>
</dbReference>
<dbReference type="RefSeq" id="XP_041288234.1">
    <property type="nucleotide sequence ID" value="XM_041429464.1"/>
</dbReference>
<accession>A0A9P7EZ74</accession>
<gene>
    <name evidence="1" type="ORF">F5147DRAFT_377659</name>
</gene>
<keyword evidence="2" id="KW-1185">Reference proteome</keyword>
<evidence type="ECO:0000313" key="1">
    <source>
        <dbReference type="EMBL" id="KAG2096511.1"/>
    </source>
</evidence>
<comment type="caution">
    <text evidence="1">The sequence shown here is derived from an EMBL/GenBank/DDBJ whole genome shotgun (WGS) entry which is preliminary data.</text>
</comment>
<dbReference type="AlphaFoldDB" id="A0A9P7EZ74"/>
<reference evidence="1" key="1">
    <citation type="journal article" date="2020" name="New Phytol.">
        <title>Comparative genomics reveals dynamic genome evolution in host specialist ectomycorrhizal fungi.</title>
        <authorList>
            <person name="Lofgren L.A."/>
            <person name="Nguyen N.H."/>
            <person name="Vilgalys R."/>
            <person name="Ruytinx J."/>
            <person name="Liao H.L."/>
            <person name="Branco S."/>
            <person name="Kuo A."/>
            <person name="LaButti K."/>
            <person name="Lipzen A."/>
            <person name="Andreopoulos W."/>
            <person name="Pangilinan J."/>
            <person name="Riley R."/>
            <person name="Hundley H."/>
            <person name="Na H."/>
            <person name="Barry K."/>
            <person name="Grigoriev I.V."/>
            <person name="Stajich J.E."/>
            <person name="Kennedy P.G."/>
        </authorList>
    </citation>
    <scope>NUCLEOTIDE SEQUENCE</scope>
    <source>
        <strain evidence="1">FC423</strain>
    </source>
</reference>
<dbReference type="EMBL" id="JABBWM010000069">
    <property type="protein sequence ID" value="KAG2096511.1"/>
    <property type="molecule type" value="Genomic_DNA"/>
</dbReference>